<dbReference type="EMBL" id="UOFP01000126">
    <property type="protein sequence ID" value="VAW86156.1"/>
    <property type="molecule type" value="Genomic_DNA"/>
</dbReference>
<dbReference type="InterPro" id="IPR050772">
    <property type="entry name" value="Hydratase-Decarb/MhpD_sf"/>
</dbReference>
<dbReference type="SUPFAM" id="SSF56529">
    <property type="entry name" value="FAH"/>
    <property type="match status" value="1"/>
</dbReference>
<name>A0A3B0ZZY8_9ZZZZ</name>
<reference evidence="1" key="1">
    <citation type="submission" date="2018-06" db="EMBL/GenBank/DDBJ databases">
        <authorList>
            <person name="Zhirakovskaya E."/>
        </authorList>
    </citation>
    <scope>NUCLEOTIDE SEQUENCE</scope>
</reference>
<evidence type="ECO:0000313" key="1">
    <source>
        <dbReference type="EMBL" id="VAW86156.1"/>
    </source>
</evidence>
<dbReference type="GO" id="GO:0005737">
    <property type="term" value="C:cytoplasm"/>
    <property type="evidence" value="ECO:0007669"/>
    <property type="project" value="TreeGrafter"/>
</dbReference>
<organism evidence="1">
    <name type="scientific">hydrothermal vent metagenome</name>
    <dbReference type="NCBI Taxonomy" id="652676"/>
    <lineage>
        <taxon>unclassified sequences</taxon>
        <taxon>metagenomes</taxon>
        <taxon>ecological metagenomes</taxon>
    </lineage>
</organism>
<gene>
    <name evidence="1" type="ORF">MNBD_GAMMA18-1259</name>
</gene>
<dbReference type="Gene3D" id="3.90.850.10">
    <property type="entry name" value="Fumarylacetoacetase-like, C-terminal domain"/>
    <property type="match status" value="1"/>
</dbReference>
<proteinExistence type="predicted"/>
<sequence>MQNATGSLIHQYRVVGVLEGGSQRIGWKVGFNRESDQQSAGLPTLQIGYLLAERCYQQQSDHRCNGSDSLLVEGEIAIQLSQTLTANSTTEEAEMAIGCYATALELIDTSHNKGDNITTLLASNLVHEAVVLGKKKATTLELKQLSATLTVNGEAVRTLDDSRVPDTFGPLLCQIAKILEEHGEQLQTGDWIITGAATTPIPVKQGDHITFKLSELDQVSLTIA</sequence>
<dbReference type="InterPro" id="IPR036663">
    <property type="entry name" value="Fumarylacetoacetase_C_sf"/>
</dbReference>
<dbReference type="GO" id="GO:0008684">
    <property type="term" value="F:2-oxopent-4-enoate hydratase activity"/>
    <property type="evidence" value="ECO:0007669"/>
    <property type="project" value="TreeGrafter"/>
</dbReference>
<dbReference type="PANTHER" id="PTHR30143">
    <property type="entry name" value="ACID HYDRATASE"/>
    <property type="match status" value="1"/>
</dbReference>
<dbReference type="AlphaFoldDB" id="A0A3B0ZZY8"/>
<protein>
    <submittedName>
        <fullName evidence="1">Uncharacterized protein</fullName>
    </submittedName>
</protein>
<accession>A0A3B0ZZY8</accession>
<dbReference type="PANTHER" id="PTHR30143:SF0">
    <property type="entry name" value="2-KETO-4-PENTENOATE HYDRATASE"/>
    <property type="match status" value="1"/>
</dbReference>